<dbReference type="RefSeq" id="WP_073070547.1">
    <property type="nucleotide sequence ID" value="NZ_MPPI01000008.1"/>
</dbReference>
<dbReference type="EMBL" id="PVWG01000004">
    <property type="protein sequence ID" value="PSB20827.1"/>
    <property type="molecule type" value="Genomic_DNA"/>
</dbReference>
<dbReference type="AlphaFoldDB" id="A0A2T1DK04"/>
<comment type="caution">
    <text evidence="1">The sequence shown here is derived from an EMBL/GenBank/DDBJ whole genome shotgun (WGS) entry which is preliminary data.</text>
</comment>
<protein>
    <submittedName>
        <fullName evidence="1">Uncharacterized protein</fullName>
    </submittedName>
</protein>
<proteinExistence type="predicted"/>
<reference evidence="1 2" key="2">
    <citation type="submission" date="2018-03" db="EMBL/GenBank/DDBJ databases">
        <title>The ancient ancestry and fast evolution of plastids.</title>
        <authorList>
            <person name="Moore K.R."/>
            <person name="Magnabosco C."/>
            <person name="Momper L."/>
            <person name="Gold D.A."/>
            <person name="Bosak T."/>
            <person name="Fournier G.P."/>
        </authorList>
    </citation>
    <scope>NUCLEOTIDE SEQUENCE [LARGE SCALE GENOMIC DNA]</scope>
    <source>
        <strain evidence="1 2">ULC007</strain>
    </source>
</reference>
<evidence type="ECO:0000313" key="2">
    <source>
        <dbReference type="Proteomes" id="UP000238634"/>
    </source>
</evidence>
<name>A0A2T1DK04_9CYAN</name>
<reference evidence="1 2" key="1">
    <citation type="submission" date="2018-02" db="EMBL/GenBank/DDBJ databases">
        <authorList>
            <person name="Cohen D.B."/>
            <person name="Kent A.D."/>
        </authorList>
    </citation>
    <scope>NUCLEOTIDE SEQUENCE [LARGE SCALE GENOMIC DNA]</scope>
    <source>
        <strain evidence="1 2">ULC007</strain>
    </source>
</reference>
<accession>A0A2T1DK04</accession>
<dbReference type="Proteomes" id="UP000238634">
    <property type="component" value="Unassembled WGS sequence"/>
</dbReference>
<organism evidence="1 2">
    <name type="scientific">Phormidesmis priestleyi ULC007</name>
    <dbReference type="NCBI Taxonomy" id="1920490"/>
    <lineage>
        <taxon>Bacteria</taxon>
        <taxon>Bacillati</taxon>
        <taxon>Cyanobacteriota</taxon>
        <taxon>Cyanophyceae</taxon>
        <taxon>Leptolyngbyales</taxon>
        <taxon>Leptolyngbyaceae</taxon>
        <taxon>Phormidesmis</taxon>
    </lineage>
</organism>
<dbReference type="OrthoDB" id="426466at2"/>
<sequence length="76" mass="9540">MRYTEHRWMNPSAPSEDEIFEVYYATRQFYQETQYREDLDRASVWYHTLAAQNRRELEKMRGDINLLGWFCRKRER</sequence>
<keyword evidence="2" id="KW-1185">Reference proteome</keyword>
<gene>
    <name evidence="1" type="ORF">C7B65_05305</name>
</gene>
<evidence type="ECO:0000313" key="1">
    <source>
        <dbReference type="EMBL" id="PSB20827.1"/>
    </source>
</evidence>